<proteinExistence type="predicted"/>
<evidence type="ECO:0000313" key="2">
    <source>
        <dbReference type="Proteomes" id="UP000396788"/>
    </source>
</evidence>
<name>A0A5E4V5U9_9BURK</name>
<dbReference type="PANTHER" id="PTHR39338:SF7">
    <property type="entry name" value="BLL6692 PROTEIN"/>
    <property type="match status" value="1"/>
</dbReference>
<dbReference type="Pfam" id="PF05762">
    <property type="entry name" value="VWA_CoxE"/>
    <property type="match status" value="1"/>
</dbReference>
<dbReference type="PANTHER" id="PTHR39338">
    <property type="entry name" value="BLL5662 PROTEIN-RELATED"/>
    <property type="match status" value="1"/>
</dbReference>
<reference evidence="1 2" key="1">
    <citation type="submission" date="2019-08" db="EMBL/GenBank/DDBJ databases">
        <authorList>
            <person name="Peeters C."/>
        </authorList>
    </citation>
    <scope>NUCLEOTIDE SEQUENCE [LARGE SCALE GENOMIC DNA]</scope>
    <source>
        <strain evidence="1 2">LMG 31107</strain>
    </source>
</reference>
<dbReference type="Proteomes" id="UP000396788">
    <property type="component" value="Unassembled WGS sequence"/>
</dbReference>
<sequence>MLIDFFYTLRAAKLPVSVKEYLTLLEALQRQVIAPSLDEFYYLARLSLIKDEKHYDKFDQAFGAYFKGVQHIVDASGEVPLEWLKKRMQRELSPEDKARIQALGGIDKLMERLKQLFDEQKGRHEGGNKWIGTGGTSPFGNGGFNPEGIRIGGESNGNRTAVKVWDQRTYRDYDDAVELGTRNIKVALRRLRKFAREGAAQELDLDDTIRSTAANAGWLDLKLVPERHNNVKVLMLLDVGGSMDDHIARTEELFSAAKSEFKHLEFYYFHNCVYDYLWRQNRRRHNERFDTWDVLRKYPPDYKLIFVGDATMSPYEVLQAGGSVEYNNAEAGAVWLRRFIDRYPRHAWLNPEPEAIWQYRQSISVIRQVFAGRMYPITLAGLESAMRALSK</sequence>
<dbReference type="InterPro" id="IPR008912">
    <property type="entry name" value="Uncharacterised_CoxE"/>
</dbReference>
<accession>A0A5E4V5U9</accession>
<organism evidence="1 2">
    <name type="scientific">Pandoraea cepalis</name>
    <dbReference type="NCBI Taxonomy" id="2508294"/>
    <lineage>
        <taxon>Bacteria</taxon>
        <taxon>Pseudomonadati</taxon>
        <taxon>Pseudomonadota</taxon>
        <taxon>Betaproteobacteria</taxon>
        <taxon>Burkholderiales</taxon>
        <taxon>Burkholderiaceae</taxon>
        <taxon>Pandoraea</taxon>
    </lineage>
</organism>
<dbReference type="AlphaFoldDB" id="A0A5E4V5U9"/>
<evidence type="ECO:0000313" key="1">
    <source>
        <dbReference type="EMBL" id="VVE06395.1"/>
    </source>
</evidence>
<dbReference type="EMBL" id="CABPRY010000004">
    <property type="protein sequence ID" value="VVE06395.1"/>
    <property type="molecule type" value="Genomic_DNA"/>
</dbReference>
<protein>
    <submittedName>
        <fullName evidence="1">von Willebrand factor A</fullName>
    </submittedName>
</protein>
<gene>
    <name evidence="1" type="ORF">PCE31107_02414</name>
</gene>
<dbReference type="RefSeq" id="WP_130025542.1">
    <property type="nucleotide sequence ID" value="NZ_CABPRY010000004.1"/>
</dbReference>